<sequence>MKGLIIGATGATGKDLVTQLLADDTYSEVHCFVRKPMSITHPKLYAHVVNFETPEAWADLLHGDVAFSCLGTTLAVADSKDAQWRVDYDYQYAFAEHCKNNGVPTFVLISAAGATAQSKLFYNRMKGQLEDAIKALDFSCLLIFQPSILIRSNSDRGIENFTVKAFKFLNKLGILKRYRPMPTEILAEKILSAIYNFRKGTFTFALNKIFEL</sequence>
<evidence type="ECO:0000259" key="1">
    <source>
        <dbReference type="Pfam" id="PF13460"/>
    </source>
</evidence>
<dbReference type="SUPFAM" id="SSF51735">
    <property type="entry name" value="NAD(P)-binding Rossmann-fold domains"/>
    <property type="match status" value="1"/>
</dbReference>
<reference evidence="3 5" key="3">
    <citation type="submission" date="2018-06" db="EMBL/GenBank/DDBJ databases">
        <authorList>
            <consortium name="Pathogen Informatics"/>
            <person name="Doyle S."/>
        </authorList>
    </citation>
    <scope>NUCLEOTIDE SEQUENCE [LARGE SCALE GENOMIC DNA]</scope>
    <source>
        <strain evidence="3 5">NCTC11653</strain>
    </source>
</reference>
<dbReference type="PANTHER" id="PTHR14097:SF7">
    <property type="entry name" value="OXIDOREDUCTASE HTATIP2"/>
    <property type="match status" value="1"/>
</dbReference>
<dbReference type="EMBL" id="UAVP01000008">
    <property type="protein sequence ID" value="SQA75530.1"/>
    <property type="molecule type" value="Genomic_DNA"/>
</dbReference>
<organism evidence="3 5">
    <name type="scientific">Capnocytophaga sputigena</name>
    <dbReference type="NCBI Taxonomy" id="1019"/>
    <lineage>
        <taxon>Bacteria</taxon>
        <taxon>Pseudomonadati</taxon>
        <taxon>Bacteroidota</taxon>
        <taxon>Flavobacteriia</taxon>
        <taxon>Flavobacteriales</taxon>
        <taxon>Flavobacteriaceae</taxon>
        <taxon>Capnocytophaga</taxon>
    </lineage>
</organism>
<dbReference type="EMBL" id="CP022385">
    <property type="protein sequence ID" value="ATA84686.1"/>
    <property type="molecule type" value="Genomic_DNA"/>
</dbReference>
<dbReference type="Proteomes" id="UP000217301">
    <property type="component" value="Chromosome"/>
</dbReference>
<dbReference type="PANTHER" id="PTHR14097">
    <property type="entry name" value="OXIDOREDUCTASE HTATIP2"/>
    <property type="match status" value="1"/>
</dbReference>
<protein>
    <submittedName>
        <fullName evidence="2">Semialdehyde dehydrogenase</fullName>
    </submittedName>
</protein>
<dbReference type="Proteomes" id="UP000249902">
    <property type="component" value="Unassembled WGS sequence"/>
</dbReference>
<proteinExistence type="predicted"/>
<dbReference type="Pfam" id="PF13460">
    <property type="entry name" value="NAD_binding_10"/>
    <property type="match status" value="1"/>
</dbReference>
<feature type="domain" description="NAD(P)-binding" evidence="1">
    <location>
        <begin position="7"/>
        <end position="126"/>
    </location>
</feature>
<name>A0AAX2IAY3_CAPSP</name>
<dbReference type="Gene3D" id="3.40.50.720">
    <property type="entry name" value="NAD(P)-binding Rossmann-like Domain"/>
    <property type="match status" value="1"/>
</dbReference>
<evidence type="ECO:0000313" key="2">
    <source>
        <dbReference type="EMBL" id="ATA84686.1"/>
    </source>
</evidence>
<keyword evidence="4" id="KW-1185">Reference proteome</keyword>
<reference evidence="2" key="1">
    <citation type="journal article" date="2017" name="Genome Announc.">
        <title>Twelve Complete Reference Genomes of Clinical Isolates in the Capnocytophaga Genus.</title>
        <authorList>
            <person name="Villarma A."/>
            <person name="Gulvik C.A."/>
            <person name="Rowe L.A."/>
            <person name="Sheth M."/>
            <person name="Juieng P."/>
            <person name="Nicholson A.C."/>
            <person name="Loparev V.N."/>
            <person name="McQuiston J.R."/>
        </authorList>
    </citation>
    <scope>NUCLEOTIDE SEQUENCE</scope>
    <source>
        <strain evidence="2">KC1668</strain>
    </source>
</reference>
<dbReference type="KEGG" id="cspu:CGC55_09280"/>
<evidence type="ECO:0000313" key="4">
    <source>
        <dbReference type="Proteomes" id="UP000217301"/>
    </source>
</evidence>
<dbReference type="InterPro" id="IPR036291">
    <property type="entry name" value="NAD(P)-bd_dom_sf"/>
</dbReference>
<dbReference type="InterPro" id="IPR016040">
    <property type="entry name" value="NAD(P)-bd_dom"/>
</dbReference>
<reference evidence="4" key="2">
    <citation type="submission" date="2017-06" db="EMBL/GenBank/DDBJ databases">
        <title>Capnocytophaga spp. assemblies.</title>
        <authorList>
            <person name="Gulvik C.A."/>
        </authorList>
    </citation>
    <scope>NUCLEOTIDE SEQUENCE [LARGE SCALE GENOMIC DNA]</scope>
    <source>
        <strain evidence="4">KC1668</strain>
    </source>
</reference>
<gene>
    <name evidence="2" type="ORF">CGC55_09280</name>
    <name evidence="3" type="ORF">NCTC11653_01435</name>
</gene>
<evidence type="ECO:0000313" key="3">
    <source>
        <dbReference type="EMBL" id="SQA75530.1"/>
    </source>
</evidence>
<accession>A0AAX2IAY3</accession>
<evidence type="ECO:0000313" key="5">
    <source>
        <dbReference type="Proteomes" id="UP000249902"/>
    </source>
</evidence>
<dbReference type="AlphaFoldDB" id="A0AAX2IAY3"/>
<dbReference type="RefSeq" id="WP_002679239.1">
    <property type="nucleotide sequence ID" value="NZ_CP022385.1"/>
</dbReference>